<evidence type="ECO:0000256" key="2">
    <source>
        <dbReference type="ARBA" id="ARBA00022527"/>
    </source>
</evidence>
<keyword evidence="3" id="KW-0812">Transmembrane</keyword>
<accession>A0A7J7M6L3</accession>
<dbReference type="GO" id="GO:0004674">
    <property type="term" value="F:protein serine/threonine kinase activity"/>
    <property type="evidence" value="ECO:0007669"/>
    <property type="project" value="UniProtKB-KW"/>
</dbReference>
<evidence type="ECO:0000256" key="7">
    <source>
        <dbReference type="ARBA" id="ARBA00023180"/>
    </source>
</evidence>
<dbReference type="Proteomes" id="UP000541444">
    <property type="component" value="Unassembled WGS sequence"/>
</dbReference>
<evidence type="ECO:0000256" key="4">
    <source>
        <dbReference type="ARBA" id="ARBA00022729"/>
    </source>
</evidence>
<evidence type="ECO:0000256" key="3">
    <source>
        <dbReference type="ARBA" id="ARBA00022692"/>
    </source>
</evidence>
<dbReference type="AlphaFoldDB" id="A0A7J7M6L3"/>
<evidence type="ECO:0000256" key="6">
    <source>
        <dbReference type="ARBA" id="ARBA00023136"/>
    </source>
</evidence>
<name>A0A7J7M6L3_9MAGN</name>
<evidence type="ECO:0000256" key="1">
    <source>
        <dbReference type="ARBA" id="ARBA00004479"/>
    </source>
</evidence>
<keyword evidence="4" id="KW-0732">Signal</keyword>
<protein>
    <recommendedName>
        <fullName evidence="8">Wall-associated receptor kinase C-terminal domain-containing protein</fullName>
    </recommendedName>
</protein>
<comment type="caution">
    <text evidence="9">The sequence shown here is derived from an EMBL/GenBank/DDBJ whole genome shotgun (WGS) entry which is preliminary data.</text>
</comment>
<evidence type="ECO:0000256" key="5">
    <source>
        <dbReference type="ARBA" id="ARBA00022989"/>
    </source>
</evidence>
<sequence>MILVGLSCIQTNPLDRPPMSKVVDMLEGSLESLQIPPKAFFSLLQDHNMIFRAPVGSYFSPFEYASDTLSFTLFYGCPFIVSYHSGGSYCYYANDTRNSLYLTADSVGSIVPNQNTSQCHGAILIPVRPSSVHLSTDYILRNGFDVTYAGSYQSDCVNCTNSGGSCGYSGNSRWHTSDTNLSIFTVIQQSLIATATITFVLSFEDYIAENTEKAAQFRKDNRIVWGSLDKVLKWYRWIAVYPTLKKLVDDMSFEEFCSINVRNSDNRLIHVLVERWWPSTHTFTSLTGTGFHTVRLRHANGHIFWRGRELPYDERYSKLKKAEKKFPEITSSDISLDRLRYFGASGFDWGMPIMAALYWGLDEVSVLRDGKVKKSITEFYALLEFWFFEYCWVGMYLVKRYHRMEDITNIDWQPWHKSMQLIRPK</sequence>
<dbReference type="GO" id="GO:0016020">
    <property type="term" value="C:membrane"/>
    <property type="evidence" value="ECO:0007669"/>
    <property type="project" value="UniProtKB-SubCell"/>
</dbReference>
<dbReference type="PANTHER" id="PTHR27009">
    <property type="entry name" value="RUST RESISTANCE KINASE LR10-RELATED"/>
    <property type="match status" value="1"/>
</dbReference>
<organism evidence="9 10">
    <name type="scientific">Kingdonia uniflora</name>
    <dbReference type="NCBI Taxonomy" id="39325"/>
    <lineage>
        <taxon>Eukaryota</taxon>
        <taxon>Viridiplantae</taxon>
        <taxon>Streptophyta</taxon>
        <taxon>Embryophyta</taxon>
        <taxon>Tracheophyta</taxon>
        <taxon>Spermatophyta</taxon>
        <taxon>Magnoliopsida</taxon>
        <taxon>Ranunculales</taxon>
        <taxon>Circaeasteraceae</taxon>
        <taxon>Kingdonia</taxon>
    </lineage>
</organism>
<evidence type="ECO:0000313" key="10">
    <source>
        <dbReference type="Proteomes" id="UP000541444"/>
    </source>
</evidence>
<keyword evidence="2" id="KW-0418">Kinase</keyword>
<keyword evidence="5" id="KW-1133">Transmembrane helix</keyword>
<keyword evidence="2" id="KW-0808">Transferase</keyword>
<keyword evidence="7" id="KW-0325">Glycoprotein</keyword>
<gene>
    <name evidence="9" type="ORF">GIB67_023949</name>
</gene>
<dbReference type="Pfam" id="PF14380">
    <property type="entry name" value="WAK_assoc"/>
    <property type="match status" value="1"/>
</dbReference>
<reference evidence="9 10" key="1">
    <citation type="journal article" date="2020" name="IScience">
        <title>Genome Sequencing of the Endangered Kingdonia uniflora (Circaeasteraceae, Ranunculales) Reveals Potential Mechanisms of Evolutionary Specialization.</title>
        <authorList>
            <person name="Sun Y."/>
            <person name="Deng T."/>
            <person name="Zhang A."/>
            <person name="Moore M.J."/>
            <person name="Landis J.B."/>
            <person name="Lin N."/>
            <person name="Zhang H."/>
            <person name="Zhang X."/>
            <person name="Huang J."/>
            <person name="Zhang X."/>
            <person name="Sun H."/>
            <person name="Wang H."/>
        </authorList>
    </citation>
    <scope>NUCLEOTIDE SEQUENCE [LARGE SCALE GENOMIC DNA]</scope>
    <source>
        <strain evidence="9">TB1705</strain>
        <tissue evidence="9">Leaf</tissue>
    </source>
</reference>
<dbReference type="EMBL" id="JACGCM010001742">
    <property type="protein sequence ID" value="KAF6150450.1"/>
    <property type="molecule type" value="Genomic_DNA"/>
</dbReference>
<evidence type="ECO:0000313" key="9">
    <source>
        <dbReference type="EMBL" id="KAF6150450.1"/>
    </source>
</evidence>
<dbReference type="InterPro" id="IPR045874">
    <property type="entry name" value="LRK10/LRL21-25-like"/>
</dbReference>
<dbReference type="InterPro" id="IPR032872">
    <property type="entry name" value="WAK_assoc_C"/>
</dbReference>
<feature type="non-terminal residue" evidence="9">
    <location>
        <position position="1"/>
    </location>
</feature>
<keyword evidence="2" id="KW-0723">Serine/threonine-protein kinase</keyword>
<feature type="domain" description="Wall-associated receptor kinase C-terminal" evidence="8">
    <location>
        <begin position="93"/>
        <end position="172"/>
    </location>
</feature>
<keyword evidence="10" id="KW-1185">Reference proteome</keyword>
<comment type="subcellular location">
    <subcellularLocation>
        <location evidence="1">Membrane</location>
        <topology evidence="1">Single-pass type I membrane protein</topology>
    </subcellularLocation>
</comment>
<evidence type="ECO:0000259" key="8">
    <source>
        <dbReference type="Pfam" id="PF14380"/>
    </source>
</evidence>
<proteinExistence type="predicted"/>
<keyword evidence="6" id="KW-0472">Membrane</keyword>